<dbReference type="Proteomes" id="UP000237684">
    <property type="component" value="Unassembled WGS sequence"/>
</dbReference>
<dbReference type="Pfam" id="PF04450">
    <property type="entry name" value="BSP"/>
    <property type="match status" value="1"/>
</dbReference>
<name>A0A2S8SRS8_9BACT</name>
<organism evidence="1 2">
    <name type="scientific">Abditibacterium utsteinense</name>
    <dbReference type="NCBI Taxonomy" id="1960156"/>
    <lineage>
        <taxon>Bacteria</taxon>
        <taxon>Pseudomonadati</taxon>
        <taxon>Abditibacteriota</taxon>
        <taxon>Abditibacteriia</taxon>
        <taxon>Abditibacteriales</taxon>
        <taxon>Abditibacteriaceae</taxon>
        <taxon>Abditibacterium</taxon>
    </lineage>
</organism>
<sequence>MGAGLSCQAQTQTQTPATLATAGETEAVIYSTLPSMTVHRPEMAMDANEVSYFKSVYGMGDGDDFTVMFSRPVPLRSLRISTGNADGDNLLTKGFVEISTDGTRWSKAATFNAQGVASATLQNQTIAALRIKLNPNSALPSLVLREITLDSPVKVTHVSWGAGRAFSDYSVAPDLKEWARKADQQMDESWADTAALLYTDNFITPNKVNVVYKSGPDVTGVAATGGGEMTVNVAWARAHPDDTGLTVHEVAHVVQAMSAYDPVWLIEGTADYVRWVKFEPQNFKVNINPKTATYHDSYRTTAAFLAWCELNYDSRLVSKLNRDTRLGAYKIENFKKYTGKDVDTLWSEFLAAYKTDPVNVITPPVAAADRPRALPVVKAGTSVAVDLSKSFNAVGITRNGRTFGADNGFDSGGAAFSGALVGKTVTAQGVQFSLGAPDMNNIVAARNSVIALPRQKFSSLWLLGAATEGGQRGQTFVVTYSDGSVQTLSQNLSDWFSPQGFPGESRGLKTEYRNLGTGIKDPRPFSLYTYGFAVDNTKAVQSLTLPDNPNIKIAAASLAH</sequence>
<proteinExistence type="predicted"/>
<dbReference type="AlphaFoldDB" id="A0A2S8SRS8"/>
<evidence type="ECO:0000313" key="2">
    <source>
        <dbReference type="Proteomes" id="UP000237684"/>
    </source>
</evidence>
<dbReference type="EMBL" id="NIGF01000011">
    <property type="protein sequence ID" value="PQV63513.1"/>
    <property type="molecule type" value="Genomic_DNA"/>
</dbReference>
<dbReference type="Gene3D" id="2.60.120.260">
    <property type="entry name" value="Galactose-binding domain-like"/>
    <property type="match status" value="1"/>
</dbReference>
<evidence type="ECO:0000313" key="1">
    <source>
        <dbReference type="EMBL" id="PQV63513.1"/>
    </source>
</evidence>
<dbReference type="InParanoid" id="A0A2S8SRS8"/>
<reference evidence="1 2" key="1">
    <citation type="journal article" date="2018" name="Syst. Appl. Microbiol.">
        <title>Abditibacterium utsteinense sp. nov., the first cultivated member of candidate phylum FBP, isolated from ice-free Antarctic soil samples.</title>
        <authorList>
            <person name="Tahon G."/>
            <person name="Tytgat B."/>
            <person name="Lebbe L."/>
            <person name="Carlier A."/>
            <person name="Willems A."/>
        </authorList>
    </citation>
    <scope>NUCLEOTIDE SEQUENCE [LARGE SCALE GENOMIC DNA]</scope>
    <source>
        <strain evidence="1 2">LMG 29911</strain>
    </source>
</reference>
<gene>
    <name evidence="1" type="ORF">B1R32_11174</name>
</gene>
<keyword evidence="2" id="KW-1185">Reference proteome</keyword>
<dbReference type="InterPro" id="IPR007541">
    <property type="entry name" value="Uncharacterised_BSP"/>
</dbReference>
<dbReference type="PANTHER" id="PTHR33321:SF12">
    <property type="entry name" value="PLANT BASIC SECRETORY PROTEIN (BSP) FAMILY PROTEIN"/>
    <property type="match status" value="1"/>
</dbReference>
<dbReference type="PANTHER" id="PTHR33321">
    <property type="match status" value="1"/>
</dbReference>
<comment type="caution">
    <text evidence="1">The sequence shown here is derived from an EMBL/GenBank/DDBJ whole genome shotgun (WGS) entry which is preliminary data.</text>
</comment>
<protein>
    <submittedName>
        <fullName evidence="1">Peptidase</fullName>
    </submittedName>
</protein>
<accession>A0A2S8SRS8</accession>